<accession>A0A916UAR0</accession>
<evidence type="ECO:0000256" key="9">
    <source>
        <dbReference type="ARBA" id="ARBA00022692"/>
    </source>
</evidence>
<dbReference type="GO" id="GO:0000155">
    <property type="term" value="F:phosphorelay sensor kinase activity"/>
    <property type="evidence" value="ECO:0007669"/>
    <property type="project" value="InterPro"/>
</dbReference>
<evidence type="ECO:0000259" key="24">
    <source>
        <dbReference type="PROSITE" id="PS50109"/>
    </source>
</evidence>
<evidence type="ECO:0000256" key="6">
    <source>
        <dbReference type="ARBA" id="ARBA00022475"/>
    </source>
</evidence>
<dbReference type="CDD" id="cd00082">
    <property type="entry name" value="HisKA"/>
    <property type="match status" value="1"/>
</dbReference>
<evidence type="ECO:0000256" key="3">
    <source>
        <dbReference type="ARBA" id="ARBA00001946"/>
    </source>
</evidence>
<organism evidence="26 27">
    <name type="scientific">Hoyosella rhizosphaerae</name>
    <dbReference type="NCBI Taxonomy" id="1755582"/>
    <lineage>
        <taxon>Bacteria</taxon>
        <taxon>Bacillati</taxon>
        <taxon>Actinomycetota</taxon>
        <taxon>Actinomycetes</taxon>
        <taxon>Mycobacteriales</taxon>
        <taxon>Hoyosellaceae</taxon>
        <taxon>Hoyosella</taxon>
    </lineage>
</organism>
<dbReference type="EMBL" id="BMJH01000002">
    <property type="protein sequence ID" value="GGC66127.1"/>
    <property type="molecule type" value="Genomic_DNA"/>
</dbReference>
<evidence type="ECO:0000256" key="22">
    <source>
        <dbReference type="ARBA" id="ARBA00041776"/>
    </source>
</evidence>
<keyword evidence="15" id="KW-0904">Protein phosphatase</keyword>
<sequence length="425" mass="46641">MVLGIPLMFTAWRLVEDFTRDDMQRRLDQVATEVRFQQGQEGLIRGRLNVDRLEPVVPEGGRLEVIYPTPLDSASRVSIGEPFVENAVQESLAMGVSGSLRLEIPPYEMRATQWRAIAVVGGLLVMSIAAGSVVAHVTARRLADPLSDVAARAARLGAGDFRPDPRRHGIVELDRVSDVLDSASVEISERLQRERSLVGDVSHQLRSRLTAVRLRLDELAFHPDPEVVTEANEAMAQVDRLTQAVNDLVRASRDQNRTDTVAIDVMAELRSLIEDWEPQYRDQNRSLMLYGQDGVTAHATGSRLREAVSVLVDNALAHGSGRCTIRVRNVRFGADRREMVCVEVTDEGSGIPDSIASRIFERGFSGRNSSGVGLALARALVEADGGRMELQARSPAVFAIFVPTQNEPILPLVRDHGGGGPLEPR</sequence>
<dbReference type="PROSITE" id="PS50109">
    <property type="entry name" value="HIS_KIN"/>
    <property type="match status" value="1"/>
</dbReference>
<feature type="domain" description="Histidine kinase" evidence="24">
    <location>
        <begin position="200"/>
        <end position="406"/>
    </location>
</feature>
<evidence type="ECO:0000256" key="14">
    <source>
        <dbReference type="ARBA" id="ARBA00022842"/>
    </source>
</evidence>
<keyword evidence="17" id="KW-0902">Two-component regulatory system</keyword>
<dbReference type="PANTHER" id="PTHR44936:SF9">
    <property type="entry name" value="SENSOR PROTEIN CREC"/>
    <property type="match status" value="1"/>
</dbReference>
<evidence type="ECO:0000256" key="10">
    <source>
        <dbReference type="ARBA" id="ARBA00022741"/>
    </source>
</evidence>
<keyword evidence="20" id="KW-0464">Manganese</keyword>
<dbReference type="InterPro" id="IPR003661">
    <property type="entry name" value="HisK_dim/P_dom"/>
</dbReference>
<keyword evidence="7" id="KW-0597">Phosphoprotein</keyword>
<evidence type="ECO:0000256" key="13">
    <source>
        <dbReference type="ARBA" id="ARBA00022840"/>
    </source>
</evidence>
<comment type="caution">
    <text evidence="26">The sequence shown here is derived from an EMBL/GenBank/DDBJ whole genome shotgun (WGS) entry which is preliminary data.</text>
</comment>
<dbReference type="PANTHER" id="PTHR44936">
    <property type="entry name" value="SENSOR PROTEIN CREC"/>
    <property type="match status" value="1"/>
</dbReference>
<evidence type="ECO:0000256" key="2">
    <source>
        <dbReference type="ARBA" id="ARBA00001936"/>
    </source>
</evidence>
<comment type="subcellular location">
    <subcellularLocation>
        <location evidence="4">Cell membrane</location>
        <topology evidence="4">Multi-pass membrane protein</topology>
    </subcellularLocation>
</comment>
<keyword evidence="14" id="KW-0460">Magnesium</keyword>
<evidence type="ECO:0000256" key="4">
    <source>
        <dbReference type="ARBA" id="ARBA00004651"/>
    </source>
</evidence>
<keyword evidence="9 23" id="KW-0812">Transmembrane</keyword>
<keyword evidence="27" id="KW-1185">Reference proteome</keyword>
<evidence type="ECO:0000256" key="21">
    <source>
        <dbReference type="ARBA" id="ARBA00040454"/>
    </source>
</evidence>
<dbReference type="InterPro" id="IPR036097">
    <property type="entry name" value="HisK_dim/P_sf"/>
</dbReference>
<keyword evidence="8" id="KW-0808">Transferase</keyword>
<keyword evidence="12" id="KW-0378">Hydrolase</keyword>
<dbReference type="EC" id="2.7.13.3" evidence="5"/>
<dbReference type="CDD" id="cd00075">
    <property type="entry name" value="HATPase"/>
    <property type="match status" value="1"/>
</dbReference>
<comment type="catalytic activity">
    <reaction evidence="1">
        <text>ATP + protein L-histidine = ADP + protein N-phospho-L-histidine.</text>
        <dbReference type="EC" id="2.7.13.3"/>
    </reaction>
</comment>
<dbReference type="Gene3D" id="3.30.565.10">
    <property type="entry name" value="Histidine kinase-like ATPase, C-terminal domain"/>
    <property type="match status" value="1"/>
</dbReference>
<keyword evidence="6" id="KW-1003">Cell membrane</keyword>
<evidence type="ECO:0000259" key="25">
    <source>
        <dbReference type="PROSITE" id="PS50885"/>
    </source>
</evidence>
<gene>
    <name evidence="26" type="ORF">GCM10011410_18350</name>
</gene>
<dbReference type="PRINTS" id="PR00344">
    <property type="entry name" value="BCTRLSENSOR"/>
</dbReference>
<dbReference type="Proteomes" id="UP000641514">
    <property type="component" value="Unassembled WGS sequence"/>
</dbReference>
<comment type="cofactor">
    <cofactor evidence="2">
        <name>Mn(2+)</name>
        <dbReference type="ChEBI" id="CHEBI:29035"/>
    </cofactor>
</comment>
<evidence type="ECO:0000256" key="7">
    <source>
        <dbReference type="ARBA" id="ARBA00022553"/>
    </source>
</evidence>
<dbReference type="SUPFAM" id="SSF47384">
    <property type="entry name" value="Homodimeric domain of signal transducing histidine kinase"/>
    <property type="match status" value="1"/>
</dbReference>
<keyword evidence="10" id="KW-0547">Nucleotide-binding</keyword>
<dbReference type="InterPro" id="IPR003594">
    <property type="entry name" value="HATPase_dom"/>
</dbReference>
<dbReference type="Gene3D" id="1.10.287.130">
    <property type="match status" value="1"/>
</dbReference>
<feature type="transmembrane region" description="Helical" evidence="23">
    <location>
        <begin position="116"/>
        <end position="137"/>
    </location>
</feature>
<dbReference type="GO" id="GO:0005886">
    <property type="term" value="C:plasma membrane"/>
    <property type="evidence" value="ECO:0007669"/>
    <property type="project" value="UniProtKB-SubCell"/>
</dbReference>
<dbReference type="PROSITE" id="PS50885">
    <property type="entry name" value="HAMP"/>
    <property type="match status" value="1"/>
</dbReference>
<evidence type="ECO:0000256" key="15">
    <source>
        <dbReference type="ARBA" id="ARBA00022912"/>
    </source>
</evidence>
<keyword evidence="16 23" id="KW-1133">Transmembrane helix</keyword>
<keyword evidence="18" id="KW-0346">Stress response</keyword>
<dbReference type="GO" id="GO:0004721">
    <property type="term" value="F:phosphoprotein phosphatase activity"/>
    <property type="evidence" value="ECO:0007669"/>
    <property type="project" value="UniProtKB-KW"/>
</dbReference>
<dbReference type="GO" id="GO:0005524">
    <property type="term" value="F:ATP binding"/>
    <property type="evidence" value="ECO:0007669"/>
    <property type="project" value="UniProtKB-KW"/>
</dbReference>
<name>A0A916UAR0_9ACTN</name>
<keyword evidence="19" id="KW-0843">Virulence</keyword>
<evidence type="ECO:0000256" key="8">
    <source>
        <dbReference type="ARBA" id="ARBA00022679"/>
    </source>
</evidence>
<dbReference type="SMART" id="SM00387">
    <property type="entry name" value="HATPase_c"/>
    <property type="match status" value="1"/>
</dbReference>
<keyword evidence="11 26" id="KW-0418">Kinase</keyword>
<keyword evidence="13" id="KW-0067">ATP-binding</keyword>
<dbReference type="InterPro" id="IPR036890">
    <property type="entry name" value="HATPase_C_sf"/>
</dbReference>
<evidence type="ECO:0000256" key="19">
    <source>
        <dbReference type="ARBA" id="ARBA00023026"/>
    </source>
</evidence>
<evidence type="ECO:0000256" key="20">
    <source>
        <dbReference type="ARBA" id="ARBA00023211"/>
    </source>
</evidence>
<dbReference type="SUPFAM" id="SSF55874">
    <property type="entry name" value="ATPase domain of HSP90 chaperone/DNA topoisomerase II/histidine kinase"/>
    <property type="match status" value="1"/>
</dbReference>
<feature type="domain" description="HAMP" evidence="25">
    <location>
        <begin position="140"/>
        <end position="192"/>
    </location>
</feature>
<reference evidence="26" key="1">
    <citation type="journal article" date="2014" name="Int. J. Syst. Evol. Microbiol.">
        <title>Complete genome sequence of Corynebacterium casei LMG S-19264T (=DSM 44701T), isolated from a smear-ripened cheese.</title>
        <authorList>
            <consortium name="US DOE Joint Genome Institute (JGI-PGF)"/>
            <person name="Walter F."/>
            <person name="Albersmeier A."/>
            <person name="Kalinowski J."/>
            <person name="Ruckert C."/>
        </authorList>
    </citation>
    <scope>NUCLEOTIDE SEQUENCE</scope>
    <source>
        <strain evidence="26">CGMCC 1.15478</strain>
    </source>
</reference>
<evidence type="ECO:0000256" key="5">
    <source>
        <dbReference type="ARBA" id="ARBA00012438"/>
    </source>
</evidence>
<reference evidence="26" key="2">
    <citation type="submission" date="2020-09" db="EMBL/GenBank/DDBJ databases">
        <authorList>
            <person name="Sun Q."/>
            <person name="Zhou Y."/>
        </authorList>
    </citation>
    <scope>NUCLEOTIDE SEQUENCE</scope>
    <source>
        <strain evidence="26">CGMCC 1.15478</strain>
    </source>
</reference>
<proteinExistence type="predicted"/>
<evidence type="ECO:0000313" key="26">
    <source>
        <dbReference type="EMBL" id="GGC66127.1"/>
    </source>
</evidence>
<dbReference type="InterPro" id="IPR050980">
    <property type="entry name" value="2C_sensor_his_kinase"/>
</dbReference>
<protein>
    <recommendedName>
        <fullName evidence="21">Signal transduction histidine-protein kinase/phosphatase MprB</fullName>
        <ecNumber evidence="5">2.7.13.3</ecNumber>
    </recommendedName>
    <alternativeName>
        <fullName evidence="22">Mycobacterial persistence regulator B</fullName>
    </alternativeName>
</protein>
<evidence type="ECO:0000256" key="11">
    <source>
        <dbReference type="ARBA" id="ARBA00022777"/>
    </source>
</evidence>
<dbReference type="InterPro" id="IPR003660">
    <property type="entry name" value="HAMP_dom"/>
</dbReference>
<evidence type="ECO:0000256" key="23">
    <source>
        <dbReference type="SAM" id="Phobius"/>
    </source>
</evidence>
<dbReference type="Pfam" id="PF02518">
    <property type="entry name" value="HATPase_c"/>
    <property type="match status" value="1"/>
</dbReference>
<dbReference type="InterPro" id="IPR005467">
    <property type="entry name" value="His_kinase_dom"/>
</dbReference>
<evidence type="ECO:0000256" key="17">
    <source>
        <dbReference type="ARBA" id="ARBA00023012"/>
    </source>
</evidence>
<evidence type="ECO:0000256" key="18">
    <source>
        <dbReference type="ARBA" id="ARBA00023016"/>
    </source>
</evidence>
<dbReference type="AlphaFoldDB" id="A0A916UAR0"/>
<evidence type="ECO:0000256" key="16">
    <source>
        <dbReference type="ARBA" id="ARBA00022989"/>
    </source>
</evidence>
<keyword evidence="23" id="KW-0472">Membrane</keyword>
<comment type="cofactor">
    <cofactor evidence="3">
        <name>Mg(2+)</name>
        <dbReference type="ChEBI" id="CHEBI:18420"/>
    </cofactor>
</comment>
<dbReference type="InterPro" id="IPR004358">
    <property type="entry name" value="Sig_transdc_His_kin-like_C"/>
</dbReference>
<evidence type="ECO:0000313" key="27">
    <source>
        <dbReference type="Proteomes" id="UP000641514"/>
    </source>
</evidence>
<evidence type="ECO:0000256" key="1">
    <source>
        <dbReference type="ARBA" id="ARBA00000085"/>
    </source>
</evidence>
<evidence type="ECO:0000256" key="12">
    <source>
        <dbReference type="ARBA" id="ARBA00022801"/>
    </source>
</evidence>